<gene>
    <name evidence="9" type="primary">ddc2</name>
    <name evidence="9" type="ORF">AHOG_18795</name>
</gene>
<comment type="similarity">
    <text evidence="2 7">Belongs to the group II decarboxylase family.</text>
</comment>
<dbReference type="InterPro" id="IPR015424">
    <property type="entry name" value="PyrdxlP-dep_Trfase"/>
</dbReference>
<evidence type="ECO:0000256" key="3">
    <source>
        <dbReference type="ARBA" id="ARBA00022793"/>
    </source>
</evidence>
<dbReference type="GO" id="GO:0019752">
    <property type="term" value="P:carboxylic acid metabolic process"/>
    <property type="evidence" value="ECO:0007669"/>
    <property type="project" value="InterPro"/>
</dbReference>
<evidence type="ECO:0000256" key="4">
    <source>
        <dbReference type="ARBA" id="ARBA00022898"/>
    </source>
</evidence>
<evidence type="ECO:0000313" key="10">
    <source>
        <dbReference type="Proteomes" id="UP000204221"/>
    </source>
</evidence>
<keyword evidence="3" id="KW-0210">Decarboxylase</keyword>
<keyword evidence="5 7" id="KW-0456">Lyase</keyword>
<dbReference type="PANTHER" id="PTHR11999">
    <property type="entry name" value="GROUP II PYRIDOXAL-5-PHOSPHATE DECARBOXYLASE"/>
    <property type="match status" value="1"/>
</dbReference>
<dbReference type="InterPro" id="IPR010977">
    <property type="entry name" value="Aromatic_deC"/>
</dbReference>
<dbReference type="Gene3D" id="3.90.1150.10">
    <property type="entry name" value="Aspartate Aminotransferase, domain 1"/>
    <property type="match status" value="1"/>
</dbReference>
<dbReference type="EC" id="4.1.1.86" evidence="9"/>
<evidence type="ECO:0000313" key="9">
    <source>
        <dbReference type="EMBL" id="ASO21384.1"/>
    </source>
</evidence>
<evidence type="ECO:0000256" key="8">
    <source>
        <dbReference type="SAM" id="MobiDB-lite"/>
    </source>
</evidence>
<dbReference type="InterPro" id="IPR015421">
    <property type="entry name" value="PyrdxlP-dep_Trfase_major"/>
</dbReference>
<organism evidence="9 10">
    <name type="scientific">Actinoalloteichus hoggarensis</name>
    <dbReference type="NCBI Taxonomy" id="1470176"/>
    <lineage>
        <taxon>Bacteria</taxon>
        <taxon>Bacillati</taxon>
        <taxon>Actinomycetota</taxon>
        <taxon>Actinomycetes</taxon>
        <taxon>Pseudonocardiales</taxon>
        <taxon>Pseudonocardiaceae</taxon>
        <taxon>Actinoalloteichus</taxon>
    </lineage>
</organism>
<keyword evidence="10" id="KW-1185">Reference proteome</keyword>
<dbReference type="GO" id="GO:0005737">
    <property type="term" value="C:cytoplasm"/>
    <property type="evidence" value="ECO:0007669"/>
    <property type="project" value="TreeGrafter"/>
</dbReference>
<dbReference type="InterPro" id="IPR021115">
    <property type="entry name" value="Pyridoxal-P_BS"/>
</dbReference>
<dbReference type="AlphaFoldDB" id="A0A221W6L8"/>
<dbReference type="Pfam" id="PF00282">
    <property type="entry name" value="Pyridoxal_deC"/>
    <property type="match status" value="1"/>
</dbReference>
<dbReference type="Proteomes" id="UP000204221">
    <property type="component" value="Chromosome"/>
</dbReference>
<evidence type="ECO:0000256" key="2">
    <source>
        <dbReference type="ARBA" id="ARBA00009533"/>
    </source>
</evidence>
<dbReference type="GO" id="GO:0030170">
    <property type="term" value="F:pyridoxal phosphate binding"/>
    <property type="evidence" value="ECO:0007669"/>
    <property type="project" value="InterPro"/>
</dbReference>
<dbReference type="PROSITE" id="PS00392">
    <property type="entry name" value="DDC_GAD_HDC_YDC"/>
    <property type="match status" value="1"/>
</dbReference>
<evidence type="ECO:0000256" key="5">
    <source>
        <dbReference type="ARBA" id="ARBA00023239"/>
    </source>
</evidence>
<dbReference type="GO" id="GO:0006520">
    <property type="term" value="P:amino acid metabolic process"/>
    <property type="evidence" value="ECO:0007669"/>
    <property type="project" value="InterPro"/>
</dbReference>
<name>A0A221W6L8_9PSEU</name>
<keyword evidence="4 6" id="KW-0663">Pyridoxal phosphate</keyword>
<evidence type="ECO:0000256" key="1">
    <source>
        <dbReference type="ARBA" id="ARBA00001933"/>
    </source>
</evidence>
<feature type="region of interest" description="Disordered" evidence="8">
    <location>
        <begin position="40"/>
        <end position="61"/>
    </location>
</feature>
<dbReference type="PRINTS" id="PR00800">
    <property type="entry name" value="YHDCRBOXLASE"/>
</dbReference>
<dbReference type="GO" id="GO:0004058">
    <property type="term" value="F:aromatic-L-amino-acid decarboxylase activity"/>
    <property type="evidence" value="ECO:0007669"/>
    <property type="project" value="UniProtKB-ARBA"/>
</dbReference>
<dbReference type="GO" id="GO:0033983">
    <property type="term" value="F:diaminobutyrate decarboxylase activity"/>
    <property type="evidence" value="ECO:0007669"/>
    <property type="project" value="UniProtKB-EC"/>
</dbReference>
<evidence type="ECO:0000256" key="7">
    <source>
        <dbReference type="RuleBase" id="RU000382"/>
    </source>
</evidence>
<dbReference type="Gene3D" id="3.40.640.10">
    <property type="entry name" value="Type I PLP-dependent aspartate aminotransferase-like (Major domain)"/>
    <property type="match status" value="1"/>
</dbReference>
<comment type="cofactor">
    <cofactor evidence="1 6 7">
        <name>pyridoxal 5'-phosphate</name>
        <dbReference type="ChEBI" id="CHEBI:597326"/>
    </cofactor>
</comment>
<dbReference type="EMBL" id="CP022521">
    <property type="protein sequence ID" value="ASO21384.1"/>
    <property type="molecule type" value="Genomic_DNA"/>
</dbReference>
<reference evidence="9 10" key="1">
    <citation type="submission" date="2017-07" db="EMBL/GenBank/DDBJ databases">
        <title>Complete genome sequence of Actinoalloteichus hoggarensis DSM 45943, type strain of Actinoalloteichus hoggarensis.</title>
        <authorList>
            <person name="Ruckert C."/>
            <person name="Nouioui I."/>
            <person name="Willmese J."/>
            <person name="van Wezel G."/>
            <person name="Klenk H.-P."/>
            <person name="Kalinowski J."/>
            <person name="Zotchev S.B."/>
        </authorList>
    </citation>
    <scope>NUCLEOTIDE SEQUENCE [LARGE SCALE GENOMIC DNA]</scope>
    <source>
        <strain evidence="9 10">DSM 45943</strain>
    </source>
</reference>
<feature type="modified residue" description="N6-(pyridoxal phosphate)lysine" evidence="6">
    <location>
        <position position="307"/>
    </location>
</feature>
<proteinExistence type="inferred from homology"/>
<dbReference type="PANTHER" id="PTHR11999:SF70">
    <property type="entry name" value="MIP05841P"/>
    <property type="match status" value="1"/>
</dbReference>
<evidence type="ECO:0000256" key="6">
    <source>
        <dbReference type="PIRSR" id="PIRSR602129-50"/>
    </source>
</evidence>
<protein>
    <submittedName>
        <fullName evidence="9">L-2,4-diaminobutyrate decarboxylase</fullName>
        <ecNumber evidence="9">4.1.1.86</ecNumber>
    </submittedName>
</protein>
<dbReference type="KEGG" id="ahg:AHOG_18795"/>
<dbReference type="InterPro" id="IPR015422">
    <property type="entry name" value="PyrdxlP-dep_Trfase_small"/>
</dbReference>
<dbReference type="Gene3D" id="1.20.1340.10">
    <property type="entry name" value="dopa decarboxylase, N-terminal domain"/>
    <property type="match status" value="1"/>
</dbReference>
<accession>A0A221W6L8</accession>
<sequence>MLIVPGTEMTPEEFRDFGHAVVDWIADYRAGVEELPVRGPVRPGGLREQLPPRLPEEGESPESMLADLDRVIVPALTHWQHPSFFGYFPANASLASVLGDLLSSGLGVQGMSWTTSPAATELEQYLLDGLARELGLPAEFTFPGGGGGVIQDSASSAVLVALLTALHRGSAGAWRSSGLTGGEVVYGSAETHSSLAKAVRVAGLGHDGLRSVSVDPDTLAMRPAALAEAVAEDMAAGRRPVLVCATVGTTGTGAVDPLSEIAAICREHGIWLHVDAAWAGVAALCPELRAPFAGVAEADSFCTNAHKWLMTAFDCGLYWTRHPDVLVDALSILPEYLRDPAGVGGAVVDYRDWQIPLGRRFRALKLWAVLRWFGLRGLREHLRLHVALAEELAELVRGDERFALVTEPSFALVCLRARTGAGAAADDRRTERLLASINESGRAFLSHTAVAGRPVIRVAIGGVTTERGHVLALWRLLGEAFEAAAAG</sequence>
<dbReference type="SUPFAM" id="SSF53383">
    <property type="entry name" value="PLP-dependent transferases"/>
    <property type="match status" value="1"/>
</dbReference>
<dbReference type="InterPro" id="IPR002129">
    <property type="entry name" value="PyrdxlP-dep_de-COase"/>
</dbReference>